<dbReference type="InterPro" id="IPR018020">
    <property type="entry name" value="OHCU_decarboxylase"/>
</dbReference>
<feature type="domain" description="Oxo-4-hydroxy-4-carboxy-5-ureidoimidazoline decarboxylase" evidence="2">
    <location>
        <begin position="13"/>
        <end position="82"/>
    </location>
</feature>
<dbReference type="SUPFAM" id="SSF158694">
    <property type="entry name" value="UraD-Like"/>
    <property type="match status" value="1"/>
</dbReference>
<accession>A0A849C419</accession>
<evidence type="ECO:0000313" key="3">
    <source>
        <dbReference type="EMBL" id="NNH73392.1"/>
    </source>
</evidence>
<proteinExistence type="predicted"/>
<evidence type="ECO:0000313" key="4">
    <source>
        <dbReference type="Proteomes" id="UP000586827"/>
    </source>
</evidence>
<dbReference type="Gene3D" id="1.10.3330.10">
    <property type="entry name" value="Oxo-4-hydroxy-4-carboxy-5-ureidoimidazoline decarboxylase"/>
    <property type="match status" value="1"/>
</dbReference>
<dbReference type="RefSeq" id="WP_067517253.1">
    <property type="nucleotide sequence ID" value="NZ_JABELX010000010.1"/>
</dbReference>
<dbReference type="EMBL" id="JABELX010000010">
    <property type="protein sequence ID" value="NNH73392.1"/>
    <property type="molecule type" value="Genomic_DNA"/>
</dbReference>
<gene>
    <name evidence="3" type="ORF">HLB23_26650</name>
</gene>
<dbReference type="AlphaFoldDB" id="A0A849C419"/>
<dbReference type="Pfam" id="PF09349">
    <property type="entry name" value="OHCU_decarbox"/>
    <property type="match status" value="1"/>
</dbReference>
<dbReference type="Proteomes" id="UP000586827">
    <property type="component" value="Unassembled WGS sequence"/>
</dbReference>
<sequence>MLMHHEIGLDRFNALSRQRAIHALYECCCNVTWAAKLADGRPYPSYTALATAADAELLALSPADLDRVFDSCVHEELSERDTAELIRTARTRLADMLGPENGYPEY</sequence>
<keyword evidence="1" id="KW-0659">Purine metabolism</keyword>
<name>A0A849C419_9NOCA</name>
<protein>
    <submittedName>
        <fullName evidence="3">OHCU decarboxylase</fullName>
    </submittedName>
</protein>
<comment type="caution">
    <text evidence="3">The sequence shown here is derived from an EMBL/GenBank/DDBJ whole genome shotgun (WGS) entry which is preliminary data.</text>
</comment>
<keyword evidence="4" id="KW-1185">Reference proteome</keyword>
<evidence type="ECO:0000256" key="1">
    <source>
        <dbReference type="ARBA" id="ARBA00022631"/>
    </source>
</evidence>
<dbReference type="InterPro" id="IPR036778">
    <property type="entry name" value="OHCU_decarboxylase_sf"/>
</dbReference>
<reference evidence="3 4" key="1">
    <citation type="submission" date="2020-05" db="EMBL/GenBank/DDBJ databases">
        <title>MicrobeNet Type strains.</title>
        <authorList>
            <person name="Nicholson A.C."/>
        </authorList>
    </citation>
    <scope>NUCLEOTIDE SEQUENCE [LARGE SCALE GENOMIC DNA]</scope>
    <source>
        <strain evidence="3 4">JCM 3224</strain>
    </source>
</reference>
<organism evidence="3 4">
    <name type="scientific">Nocardia uniformis</name>
    <dbReference type="NCBI Taxonomy" id="53432"/>
    <lineage>
        <taxon>Bacteria</taxon>
        <taxon>Bacillati</taxon>
        <taxon>Actinomycetota</taxon>
        <taxon>Actinomycetes</taxon>
        <taxon>Mycobacteriales</taxon>
        <taxon>Nocardiaceae</taxon>
        <taxon>Nocardia</taxon>
    </lineage>
</organism>
<dbReference type="GO" id="GO:0006144">
    <property type="term" value="P:purine nucleobase metabolic process"/>
    <property type="evidence" value="ECO:0007669"/>
    <property type="project" value="UniProtKB-KW"/>
</dbReference>
<evidence type="ECO:0000259" key="2">
    <source>
        <dbReference type="Pfam" id="PF09349"/>
    </source>
</evidence>